<dbReference type="Proteomes" id="UP000549913">
    <property type="component" value="Unassembled WGS sequence"/>
</dbReference>
<dbReference type="RefSeq" id="WP_179547565.1">
    <property type="nucleotide sequence ID" value="NZ_BSEW01000001.1"/>
</dbReference>
<reference evidence="2 3" key="1">
    <citation type="submission" date="2020-07" db="EMBL/GenBank/DDBJ databases">
        <title>Sequencing the genomes of 1000 actinobacteria strains.</title>
        <authorList>
            <person name="Klenk H.-P."/>
        </authorList>
    </citation>
    <scope>NUCLEOTIDE SEQUENCE [LARGE SCALE GENOMIC DNA]</scope>
    <source>
        <strain evidence="2 3">DSM 26474</strain>
    </source>
</reference>
<name>A0A852SNL6_9MICO</name>
<keyword evidence="1" id="KW-0472">Membrane</keyword>
<dbReference type="EMBL" id="JACCBM010000001">
    <property type="protein sequence ID" value="NYD70438.1"/>
    <property type="molecule type" value="Genomic_DNA"/>
</dbReference>
<gene>
    <name evidence="2" type="ORF">BJ984_001596</name>
</gene>
<feature type="transmembrane region" description="Helical" evidence="1">
    <location>
        <begin position="32"/>
        <end position="51"/>
    </location>
</feature>
<sequence length="57" mass="6492">MPSTTRRRRGRRNSSRYYVNPRRDRALRIGRIVLVAVMGVVAVGLAVMAMYGDRILS</sequence>
<keyword evidence="1" id="KW-1133">Transmembrane helix</keyword>
<accession>A0A852SNL6</accession>
<proteinExistence type="predicted"/>
<dbReference type="AlphaFoldDB" id="A0A852SNL6"/>
<keyword evidence="3" id="KW-1185">Reference proteome</keyword>
<keyword evidence="1" id="KW-0812">Transmembrane</keyword>
<organism evidence="2 3">
    <name type="scientific">Herbiconiux flava</name>
    <dbReference type="NCBI Taxonomy" id="881268"/>
    <lineage>
        <taxon>Bacteria</taxon>
        <taxon>Bacillati</taxon>
        <taxon>Actinomycetota</taxon>
        <taxon>Actinomycetes</taxon>
        <taxon>Micrococcales</taxon>
        <taxon>Microbacteriaceae</taxon>
        <taxon>Herbiconiux</taxon>
    </lineage>
</organism>
<comment type="caution">
    <text evidence="2">The sequence shown here is derived from an EMBL/GenBank/DDBJ whole genome shotgun (WGS) entry which is preliminary data.</text>
</comment>
<evidence type="ECO:0000313" key="2">
    <source>
        <dbReference type="EMBL" id="NYD70438.1"/>
    </source>
</evidence>
<evidence type="ECO:0000313" key="3">
    <source>
        <dbReference type="Proteomes" id="UP000549913"/>
    </source>
</evidence>
<evidence type="ECO:0000256" key="1">
    <source>
        <dbReference type="SAM" id="Phobius"/>
    </source>
</evidence>
<protein>
    <submittedName>
        <fullName evidence="2">Uncharacterized protein</fullName>
    </submittedName>
</protein>